<sequence length="244" mass="26811">MFALVSRTGTRIVHSSHAILSQISSRSSSSSQRDLPDLAFVLENFTIHDVENRENGSTEYILLPPEKTLSDISADPSVKFASIFRHRNILFAARSFHDQYSLEDICLPLVEIALKEAGENGEQPQAVASLNGLCDWVDSAIRGNIHSEELSRLQQNDQASFEAVQAIATGIPRSGHSVVGEGTYLDGTAGWKALSVEFLLQGMSKECNLYKQRNARLVSIEHMADRSPAYLQSAGGAMARLFFL</sequence>
<organism evidence="1 2">
    <name type="scientific">Cylindrotheca closterium</name>
    <dbReference type="NCBI Taxonomy" id="2856"/>
    <lineage>
        <taxon>Eukaryota</taxon>
        <taxon>Sar</taxon>
        <taxon>Stramenopiles</taxon>
        <taxon>Ochrophyta</taxon>
        <taxon>Bacillariophyta</taxon>
        <taxon>Bacillariophyceae</taxon>
        <taxon>Bacillariophycidae</taxon>
        <taxon>Bacillariales</taxon>
        <taxon>Bacillariaceae</taxon>
        <taxon>Cylindrotheca</taxon>
    </lineage>
</organism>
<name>A0AAD2CR87_9STRA</name>
<protein>
    <submittedName>
        <fullName evidence="1">Uncharacterized protein</fullName>
    </submittedName>
</protein>
<proteinExistence type="predicted"/>
<evidence type="ECO:0000313" key="2">
    <source>
        <dbReference type="Proteomes" id="UP001295423"/>
    </source>
</evidence>
<comment type="caution">
    <text evidence="1">The sequence shown here is derived from an EMBL/GenBank/DDBJ whole genome shotgun (WGS) entry which is preliminary data.</text>
</comment>
<reference evidence="1" key="1">
    <citation type="submission" date="2023-08" db="EMBL/GenBank/DDBJ databases">
        <authorList>
            <person name="Audoor S."/>
            <person name="Bilcke G."/>
        </authorList>
    </citation>
    <scope>NUCLEOTIDE SEQUENCE</scope>
</reference>
<dbReference type="Proteomes" id="UP001295423">
    <property type="component" value="Unassembled WGS sequence"/>
</dbReference>
<dbReference type="EMBL" id="CAKOGP040000335">
    <property type="protein sequence ID" value="CAJ1934168.1"/>
    <property type="molecule type" value="Genomic_DNA"/>
</dbReference>
<accession>A0AAD2CR87</accession>
<dbReference type="AlphaFoldDB" id="A0AAD2CR87"/>
<evidence type="ECO:0000313" key="1">
    <source>
        <dbReference type="EMBL" id="CAJ1934168.1"/>
    </source>
</evidence>
<gene>
    <name evidence="1" type="ORF">CYCCA115_LOCUS3621</name>
</gene>
<keyword evidence="2" id="KW-1185">Reference proteome</keyword>